<dbReference type="Gene3D" id="1.10.443.10">
    <property type="entry name" value="Intergrase catalytic core"/>
    <property type="match status" value="1"/>
</dbReference>
<protein>
    <submittedName>
        <fullName evidence="2">Uncharacterized protein</fullName>
    </submittedName>
</protein>
<evidence type="ECO:0000313" key="2">
    <source>
        <dbReference type="EMBL" id="ANI91359.1"/>
    </source>
</evidence>
<organism evidence="2 3">
    <name type="scientific">Dietzia timorensis</name>
    <dbReference type="NCBI Taxonomy" id="499555"/>
    <lineage>
        <taxon>Bacteria</taxon>
        <taxon>Bacillati</taxon>
        <taxon>Actinomycetota</taxon>
        <taxon>Actinomycetes</taxon>
        <taxon>Mycobacteriales</taxon>
        <taxon>Dietziaceae</taxon>
        <taxon>Dietzia</taxon>
    </lineage>
</organism>
<dbReference type="InterPro" id="IPR011010">
    <property type="entry name" value="DNA_brk_join_enz"/>
</dbReference>
<proteinExistence type="predicted"/>
<dbReference type="KEGG" id="dtm:BJL86_0556"/>
<dbReference type="InterPro" id="IPR013762">
    <property type="entry name" value="Integrase-like_cat_sf"/>
</dbReference>
<dbReference type="RefSeq" id="WP_156515201.1">
    <property type="nucleotide sequence ID" value="NZ_CP015961.1"/>
</dbReference>
<keyword evidence="1" id="KW-0233">DNA recombination</keyword>
<dbReference type="GO" id="GO:0003677">
    <property type="term" value="F:DNA binding"/>
    <property type="evidence" value="ECO:0007669"/>
    <property type="project" value="InterPro"/>
</dbReference>
<sequence length="817" mass="91675">MNNLPGIFDSLEHGKSDGRIFDPDDEVFAQYPGKVEDASVVRYSDISWSLEGVADLRRNSHFGSATLKFRAHEPWLTLMREFAMVQLNPSDRRVLSREIYIGLHPVNFSTVISKNASLQLLASWQRDCGLPTSMCDWTAWDWENLVMDLVESGRAKGTIKNLVSAVRDLISCRGINPTLIPKLDPWDGAPTAKIAQRAEAKSMKVIEPAVWMPLMAAAWKYISVFSADIISLRTSHDCREAVDRSSHKTPRQLREEVFRRFLDSYQGPIPARIDSGEIQPAWVRLSILVTCGASTHHFAWRNVDRRDLIRSRVSSGALQLEVMTKTEFENLCAEWNKVLGAPELDSAKKSGEETNKMVRDWLSLEDSRVALKHRVSDLDSITSSDINWAMMEREVYNANCQNGLLSQDSENAQFRRQLIVDFARKGRVYVADKGQLSRKRKCPGFVQVESSSGELSAWATELSDFEARNELLALRAACFIFVCGMTLMRDSEIQAIRRNSIIDYFGQRAVRSVFYKGRTVPTPGFWWVTDEVVQAFEVLESLSMDEEYLVGAVVKTDIEKGPKGSHKAERKEFANRGITAGREIDRFISIVNRCGSSKGLSPIPSEAGVGPRSLRRTGATILRELGADELSLSRQLKHSIAATRSSVTASYMAPDRNWEALLRGEQRQTAIHAVSNALASNDRKKIRISGGGANRIQEAAEALGLSAETLTSREVQALLKTEEGELFMGATNACLYDPSTALCHKRGEHSERPHFASCDAVNCRNSVITIEQLPIWKAERSQLKTLLEVSRVSSVRKKMLERRLQQVEKVISDFVEE</sequence>
<gene>
    <name evidence="2" type="ORF">BJL86_0556</name>
</gene>
<dbReference type="Proteomes" id="UP000186104">
    <property type="component" value="Chromosome"/>
</dbReference>
<dbReference type="AlphaFoldDB" id="A0A173LHV5"/>
<reference evidence="2 3" key="1">
    <citation type="submission" date="2016-06" db="EMBL/GenBank/DDBJ databases">
        <title>Complete genome sequence of a saline-alkali tolerant type strain Dietzia timorensis ID05-A0528T.</title>
        <authorList>
            <person name="Wu X."/>
        </authorList>
    </citation>
    <scope>NUCLEOTIDE SEQUENCE [LARGE SCALE GENOMIC DNA]</scope>
    <source>
        <strain evidence="2 3">ID05-A0528</strain>
    </source>
</reference>
<dbReference type="OrthoDB" id="3589776at2"/>
<name>A0A173LHV5_9ACTN</name>
<dbReference type="GO" id="GO:0006310">
    <property type="term" value="P:DNA recombination"/>
    <property type="evidence" value="ECO:0007669"/>
    <property type="project" value="UniProtKB-KW"/>
</dbReference>
<evidence type="ECO:0000256" key="1">
    <source>
        <dbReference type="ARBA" id="ARBA00023172"/>
    </source>
</evidence>
<evidence type="ECO:0000313" key="3">
    <source>
        <dbReference type="Proteomes" id="UP000186104"/>
    </source>
</evidence>
<dbReference type="EMBL" id="CP015961">
    <property type="protein sequence ID" value="ANI91359.1"/>
    <property type="molecule type" value="Genomic_DNA"/>
</dbReference>
<dbReference type="GO" id="GO:0015074">
    <property type="term" value="P:DNA integration"/>
    <property type="evidence" value="ECO:0007669"/>
    <property type="project" value="InterPro"/>
</dbReference>
<accession>A0A173LHV5</accession>
<dbReference type="SUPFAM" id="SSF56349">
    <property type="entry name" value="DNA breaking-rejoining enzymes"/>
    <property type="match status" value="1"/>
</dbReference>
<dbReference type="STRING" id="499555.BJL86_0556"/>
<keyword evidence="3" id="KW-1185">Reference proteome</keyword>